<evidence type="ECO:0000313" key="2">
    <source>
        <dbReference type="Proteomes" id="UP001336314"/>
    </source>
</evidence>
<comment type="caution">
    <text evidence="1">The sequence shown here is derived from an EMBL/GenBank/DDBJ whole genome shotgun (WGS) entry which is preliminary data.</text>
</comment>
<sequence>MSAGCKYTATFLLGAGLYRVGQYAVQTAFSAGAVAVITEYPQAVLSETCTATMGQYIDYWKGQENLSYSDYLDGYCNGDAFTCNDPNLSPQCPWDPTGSCIEPHPNECQFFSRCLPYINQIGVQPVSVLDLMNGLGVIESSYHQGFWERDTLEPIINILD</sequence>
<keyword evidence="2" id="KW-1185">Reference proteome</keyword>
<dbReference type="Proteomes" id="UP001336314">
    <property type="component" value="Unassembled WGS sequence"/>
</dbReference>
<reference evidence="1 2" key="1">
    <citation type="submission" date="2023-07" db="EMBL/GenBank/DDBJ databases">
        <title>Alkalimonas sp., MEB108 novel, alkaliphilic bacterium isolated from Lonar Lake, India.</title>
        <authorList>
            <person name="Joshi A."/>
            <person name="Thite S."/>
        </authorList>
    </citation>
    <scope>NUCLEOTIDE SEQUENCE [LARGE SCALE GENOMIC DNA]</scope>
    <source>
        <strain evidence="1 2">MEB108</strain>
    </source>
</reference>
<accession>A0ABU7J9L9</accession>
<dbReference type="RefSeq" id="WP_330130248.1">
    <property type="nucleotide sequence ID" value="NZ_JAUHLI010000024.1"/>
</dbReference>
<organism evidence="1 2">
    <name type="scientific">Alkalimonas cellulosilytica</name>
    <dbReference type="NCBI Taxonomy" id="3058395"/>
    <lineage>
        <taxon>Bacteria</taxon>
        <taxon>Pseudomonadati</taxon>
        <taxon>Pseudomonadota</taxon>
        <taxon>Gammaproteobacteria</taxon>
        <taxon>Alkalimonas</taxon>
    </lineage>
</organism>
<proteinExistence type="predicted"/>
<gene>
    <name evidence="1" type="ORF">QWY20_17235</name>
</gene>
<name>A0ABU7J9L9_9GAMM</name>
<protein>
    <submittedName>
        <fullName evidence="1">Uncharacterized protein</fullName>
    </submittedName>
</protein>
<dbReference type="EMBL" id="JAUHLI010000024">
    <property type="protein sequence ID" value="MEE2003201.1"/>
    <property type="molecule type" value="Genomic_DNA"/>
</dbReference>
<evidence type="ECO:0000313" key="1">
    <source>
        <dbReference type="EMBL" id="MEE2003201.1"/>
    </source>
</evidence>